<accession>A0AA39PGN4</accession>
<comment type="caution">
    <text evidence="1">The sequence shown here is derived from an EMBL/GenBank/DDBJ whole genome shotgun (WGS) entry which is preliminary data.</text>
</comment>
<gene>
    <name evidence="1" type="ORF">IW261DRAFT_1606013</name>
</gene>
<organism evidence="1 2">
    <name type="scientific">Armillaria novae-zelandiae</name>
    <dbReference type="NCBI Taxonomy" id="153914"/>
    <lineage>
        <taxon>Eukaryota</taxon>
        <taxon>Fungi</taxon>
        <taxon>Dikarya</taxon>
        <taxon>Basidiomycota</taxon>
        <taxon>Agaricomycotina</taxon>
        <taxon>Agaricomycetes</taxon>
        <taxon>Agaricomycetidae</taxon>
        <taxon>Agaricales</taxon>
        <taxon>Marasmiineae</taxon>
        <taxon>Physalacriaceae</taxon>
        <taxon>Armillaria</taxon>
    </lineage>
</organism>
<name>A0AA39PGN4_9AGAR</name>
<sequence>MSFDDIRSLNVEDGFHSFEIKMLKESSKWEHGTELVVEQNRDVSMSHPFSDRISATLLSTAIMAPYPPALSTTRKSHYRIAYSRPTNDHHCSAIATGPVLDEVPHQYLTLVEFRIPGITDLLFLILSMRDLLPGGDRKVPVHREEDDEDDESVSFLWGDEQTLIAELSHDGRVESDDDENVVKLINSLEHSFARYSNILVNDIAQTLVPAGLWEFHETCKKLEFTTLKDADEVRIADIMGELKDAYARRDELWTNFEVKLNSTVDPTIEMLKDLPARMARAISEIDKQSKKLNKDDVGP</sequence>
<evidence type="ECO:0000313" key="2">
    <source>
        <dbReference type="Proteomes" id="UP001175227"/>
    </source>
</evidence>
<proteinExistence type="predicted"/>
<dbReference type="AlphaFoldDB" id="A0AA39PGN4"/>
<dbReference type="Proteomes" id="UP001175227">
    <property type="component" value="Unassembled WGS sequence"/>
</dbReference>
<protein>
    <submittedName>
        <fullName evidence="1">Uncharacterized protein</fullName>
    </submittedName>
</protein>
<reference evidence="1" key="1">
    <citation type="submission" date="2023-06" db="EMBL/GenBank/DDBJ databases">
        <authorList>
            <consortium name="Lawrence Berkeley National Laboratory"/>
            <person name="Ahrendt S."/>
            <person name="Sahu N."/>
            <person name="Indic B."/>
            <person name="Wong-Bajracharya J."/>
            <person name="Merenyi Z."/>
            <person name="Ke H.-M."/>
            <person name="Monk M."/>
            <person name="Kocsube S."/>
            <person name="Drula E."/>
            <person name="Lipzen A."/>
            <person name="Balint B."/>
            <person name="Henrissat B."/>
            <person name="Andreopoulos B."/>
            <person name="Martin F.M."/>
            <person name="Harder C.B."/>
            <person name="Rigling D."/>
            <person name="Ford K.L."/>
            <person name="Foster G.D."/>
            <person name="Pangilinan J."/>
            <person name="Papanicolaou A."/>
            <person name="Barry K."/>
            <person name="LaButti K."/>
            <person name="Viragh M."/>
            <person name="Koriabine M."/>
            <person name="Yan M."/>
            <person name="Riley R."/>
            <person name="Champramary S."/>
            <person name="Plett K.L."/>
            <person name="Tsai I.J."/>
            <person name="Slot J."/>
            <person name="Sipos G."/>
            <person name="Plett J."/>
            <person name="Nagy L.G."/>
            <person name="Grigoriev I.V."/>
        </authorList>
    </citation>
    <scope>NUCLEOTIDE SEQUENCE</scope>
    <source>
        <strain evidence="1">ICMP 16352</strain>
    </source>
</reference>
<dbReference type="EMBL" id="JAUEPR010000006">
    <property type="protein sequence ID" value="KAK0483925.1"/>
    <property type="molecule type" value="Genomic_DNA"/>
</dbReference>
<keyword evidence="2" id="KW-1185">Reference proteome</keyword>
<evidence type="ECO:0000313" key="1">
    <source>
        <dbReference type="EMBL" id="KAK0483925.1"/>
    </source>
</evidence>